<keyword evidence="3" id="KW-0436">Ligase</keyword>
<dbReference type="EMBL" id="JAVFKN010000013">
    <property type="protein sequence ID" value="MDQ5769042.1"/>
    <property type="molecule type" value="Genomic_DNA"/>
</dbReference>
<dbReference type="RefSeq" id="WP_308134975.1">
    <property type="nucleotide sequence ID" value="NZ_CP133217.1"/>
</dbReference>
<dbReference type="Gene3D" id="3.90.1490.10">
    <property type="entry name" value="putative n-type atp pyrophosphatase, domain 2"/>
    <property type="match status" value="1"/>
</dbReference>
<accession>A0AA51MPQ1</accession>
<keyword evidence="4" id="KW-1185">Reference proteome</keyword>
<sequence>MKLISSWSGGKDACLALYRAMQAGHQPQALLTMLEADGLRTRAHALRPKVLQQQAAAMGLPLITPSVTWEGYRPVYVQALSEAKQQGAEALISGDIDLQAHREWLEQVGEEVGLAVLFPLWEDAHSALLAEFHAVGFTTHIIAVKQCVLDESWLGRKLDVAAIQELEAMGVDVCGEGGEFHTFVTDGPLFSYPLKIQALGSFTGEYNYTFLDFTLAT</sequence>
<evidence type="ECO:0000313" key="2">
    <source>
        <dbReference type="EMBL" id="MDQ5769042.1"/>
    </source>
</evidence>
<evidence type="ECO:0000313" key="4">
    <source>
        <dbReference type="Proteomes" id="UP001223336"/>
    </source>
</evidence>
<dbReference type="PANTHER" id="PTHR12196:SF2">
    <property type="entry name" value="DIPHTHINE--AMMONIA LIGASE"/>
    <property type="match status" value="1"/>
</dbReference>
<name>A0AA51MPQ1_9GAMM</name>
<dbReference type="EC" id="6.3.1.14" evidence="3"/>
<dbReference type="NCBIfam" id="TIGR00290">
    <property type="entry name" value="MJ0570_dom"/>
    <property type="match status" value="1"/>
</dbReference>
<dbReference type="Gene3D" id="3.40.50.620">
    <property type="entry name" value="HUPs"/>
    <property type="match status" value="1"/>
</dbReference>
<organism evidence="3">
    <name type="scientific">Thiothrix subterranea</name>
    <dbReference type="NCBI Taxonomy" id="2735563"/>
    <lineage>
        <taxon>Bacteria</taxon>
        <taxon>Pseudomonadati</taxon>
        <taxon>Pseudomonadota</taxon>
        <taxon>Gammaproteobacteria</taxon>
        <taxon>Thiotrichales</taxon>
        <taxon>Thiotrichaceae</taxon>
        <taxon>Thiothrix</taxon>
    </lineage>
</organism>
<evidence type="ECO:0000313" key="3">
    <source>
        <dbReference type="EMBL" id="WML88399.1"/>
    </source>
</evidence>
<dbReference type="Proteomes" id="UP001223336">
    <property type="component" value="Unassembled WGS sequence"/>
</dbReference>
<reference evidence="3 4" key="1">
    <citation type="submission" date="2023-08" db="EMBL/GenBank/DDBJ databases">
        <title>New molecular markers tilS and rpoB for phylogenetic and monitoring studies of the genus Thiothrix biodiversity.</title>
        <authorList>
            <person name="Ravin N.V."/>
            <person name="Smolyakov D."/>
            <person name="Markov N.D."/>
            <person name="Beletsky A.V."/>
            <person name="Mardanov A.V."/>
            <person name="Rudenko T.S."/>
            <person name="Grabovich M.Y."/>
        </authorList>
    </citation>
    <scope>NUCLEOTIDE SEQUENCE</scope>
    <source>
        <strain evidence="3">DNT52</strain>
        <strain evidence="2 4">H33</strain>
    </source>
</reference>
<dbReference type="InterPro" id="IPR002761">
    <property type="entry name" value="Diphthami_syn_dom"/>
</dbReference>
<dbReference type="Proteomes" id="UP001229862">
    <property type="component" value="Chromosome"/>
</dbReference>
<dbReference type="Pfam" id="PF01902">
    <property type="entry name" value="Diphthami_syn_2"/>
    <property type="match status" value="1"/>
</dbReference>
<dbReference type="EMBL" id="CP133217">
    <property type="protein sequence ID" value="WML88399.1"/>
    <property type="molecule type" value="Genomic_DNA"/>
</dbReference>
<dbReference type="GO" id="GO:0017183">
    <property type="term" value="P:protein histidyl modification to diphthamide"/>
    <property type="evidence" value="ECO:0007669"/>
    <property type="project" value="TreeGrafter"/>
</dbReference>
<gene>
    <name evidence="2" type="ORF">RCC75_10915</name>
    <name evidence="3" type="ORF">RCG00_08450</name>
</gene>
<feature type="domain" description="Diphthamide synthase" evidence="1">
    <location>
        <begin position="1"/>
        <end position="207"/>
    </location>
</feature>
<dbReference type="CDD" id="cd01994">
    <property type="entry name" value="AANH_PF0828-like"/>
    <property type="match status" value="1"/>
</dbReference>
<dbReference type="PIRSF" id="PIRSF039123">
    <property type="entry name" value="Diphthamide_synthase"/>
    <property type="match status" value="1"/>
</dbReference>
<dbReference type="AlphaFoldDB" id="A0AA51MPQ1"/>
<dbReference type="PANTHER" id="PTHR12196">
    <property type="entry name" value="DOMAIN OF UNKNOWN FUNCTION 71 DUF71 -CONTAINING PROTEIN"/>
    <property type="match status" value="1"/>
</dbReference>
<evidence type="ECO:0000259" key="1">
    <source>
        <dbReference type="Pfam" id="PF01902"/>
    </source>
</evidence>
<dbReference type="SUPFAM" id="SSF52402">
    <property type="entry name" value="Adenine nucleotide alpha hydrolases-like"/>
    <property type="match status" value="1"/>
</dbReference>
<protein>
    <submittedName>
        <fullName evidence="3">Diphthine--ammonia ligase</fullName>
        <ecNumber evidence="3">6.3.1.14</ecNumber>
    </submittedName>
</protein>
<dbReference type="InterPro" id="IPR030662">
    <property type="entry name" value="DPH6/MJ0570"/>
</dbReference>
<dbReference type="GO" id="GO:0017178">
    <property type="term" value="F:diphthine-ammonia ligase activity"/>
    <property type="evidence" value="ECO:0007669"/>
    <property type="project" value="UniProtKB-EC"/>
</dbReference>
<dbReference type="InterPro" id="IPR014729">
    <property type="entry name" value="Rossmann-like_a/b/a_fold"/>
</dbReference>
<proteinExistence type="predicted"/>